<evidence type="ECO:0000313" key="2">
    <source>
        <dbReference type="EMBL" id="KAK3774060.1"/>
    </source>
</evidence>
<protein>
    <submittedName>
        <fullName evidence="2">Uncharacterized protein</fullName>
    </submittedName>
</protein>
<evidence type="ECO:0000256" key="1">
    <source>
        <dbReference type="SAM" id="MobiDB-lite"/>
    </source>
</evidence>
<reference evidence="2" key="1">
    <citation type="journal article" date="2023" name="G3 (Bethesda)">
        <title>A reference genome for the long-term kleptoplast-retaining sea slug Elysia crispata morphotype clarki.</title>
        <authorList>
            <person name="Eastman K.E."/>
            <person name="Pendleton A.L."/>
            <person name="Shaikh M.A."/>
            <person name="Suttiyut T."/>
            <person name="Ogas R."/>
            <person name="Tomko P."/>
            <person name="Gavelis G."/>
            <person name="Widhalm J.R."/>
            <person name="Wisecaver J.H."/>
        </authorList>
    </citation>
    <scope>NUCLEOTIDE SEQUENCE</scope>
    <source>
        <strain evidence="2">ECLA1</strain>
    </source>
</reference>
<accession>A0AAE1DLC3</accession>
<evidence type="ECO:0000313" key="3">
    <source>
        <dbReference type="Proteomes" id="UP001283361"/>
    </source>
</evidence>
<feature type="compositionally biased region" description="Polar residues" evidence="1">
    <location>
        <begin position="1"/>
        <end position="10"/>
    </location>
</feature>
<organism evidence="2 3">
    <name type="scientific">Elysia crispata</name>
    <name type="common">lettuce slug</name>
    <dbReference type="NCBI Taxonomy" id="231223"/>
    <lineage>
        <taxon>Eukaryota</taxon>
        <taxon>Metazoa</taxon>
        <taxon>Spiralia</taxon>
        <taxon>Lophotrochozoa</taxon>
        <taxon>Mollusca</taxon>
        <taxon>Gastropoda</taxon>
        <taxon>Heterobranchia</taxon>
        <taxon>Euthyneura</taxon>
        <taxon>Panpulmonata</taxon>
        <taxon>Sacoglossa</taxon>
        <taxon>Placobranchoidea</taxon>
        <taxon>Plakobranchidae</taxon>
        <taxon>Elysia</taxon>
    </lineage>
</organism>
<dbReference type="EMBL" id="JAWDGP010003469">
    <property type="protein sequence ID" value="KAK3774060.1"/>
    <property type="molecule type" value="Genomic_DNA"/>
</dbReference>
<proteinExistence type="predicted"/>
<feature type="region of interest" description="Disordered" evidence="1">
    <location>
        <begin position="1"/>
        <end position="51"/>
    </location>
</feature>
<name>A0AAE1DLC3_9GAST</name>
<keyword evidence="3" id="KW-1185">Reference proteome</keyword>
<dbReference type="Proteomes" id="UP001283361">
    <property type="component" value="Unassembled WGS sequence"/>
</dbReference>
<sequence>METEQTNCTLGNYPPSLEQRAFHGPGLKPDTNQGGEDWSSGGEKKEIETPCTVLQRREGGDRDTLYRLTVIAAYRLWDSDLIEMKVCGPYLTGHSTGRRTLQKEFIHPRDVTLR</sequence>
<dbReference type="AlphaFoldDB" id="A0AAE1DLC3"/>
<comment type="caution">
    <text evidence="2">The sequence shown here is derived from an EMBL/GenBank/DDBJ whole genome shotgun (WGS) entry which is preliminary data.</text>
</comment>
<gene>
    <name evidence="2" type="ORF">RRG08_030142</name>
</gene>